<dbReference type="Proteomes" id="UP000030153">
    <property type="component" value="Unassembled WGS sequence"/>
</dbReference>
<gene>
    <name evidence="6" type="ORF">N780_03580</name>
</gene>
<dbReference type="OrthoDB" id="2365314at2"/>
<proteinExistence type="predicted"/>
<feature type="transmembrane region" description="Helical" evidence="5">
    <location>
        <begin position="45"/>
        <end position="61"/>
    </location>
</feature>
<evidence type="ECO:0000256" key="2">
    <source>
        <dbReference type="ARBA" id="ARBA00022692"/>
    </source>
</evidence>
<evidence type="ECO:0000313" key="6">
    <source>
        <dbReference type="EMBL" id="KGP90760.1"/>
    </source>
</evidence>
<dbReference type="eggNOG" id="ENOG5032W2Q">
    <property type="taxonomic scope" value="Bacteria"/>
</dbReference>
<feature type="transmembrane region" description="Helical" evidence="5">
    <location>
        <begin position="101"/>
        <end position="120"/>
    </location>
</feature>
<evidence type="ECO:0000256" key="3">
    <source>
        <dbReference type="ARBA" id="ARBA00022989"/>
    </source>
</evidence>
<dbReference type="EMBL" id="AVBG01000010">
    <property type="protein sequence ID" value="KGP90760.1"/>
    <property type="molecule type" value="Genomic_DNA"/>
</dbReference>
<keyword evidence="1" id="KW-1003">Cell membrane</keyword>
<sequence length="128" mass="14035">MDGQTHLHITSWVLALILLGLTVWFDRLGKPKVGKIFHMILRLDYLLILYSGGSLIAVYFANGGGAILGEAIVKSLAGLWVIFAMEMIAVRAKKRVSAKSAWIQFFIAIIIALVLGFGRLPMGILPLN</sequence>
<dbReference type="InterPro" id="IPR010899">
    <property type="entry name" value="UPF0344"/>
</dbReference>
<name>A0A0A2VAP7_9BACI</name>
<evidence type="ECO:0000256" key="4">
    <source>
        <dbReference type="ARBA" id="ARBA00023136"/>
    </source>
</evidence>
<evidence type="ECO:0000256" key="5">
    <source>
        <dbReference type="SAM" id="Phobius"/>
    </source>
</evidence>
<dbReference type="Pfam" id="PF07457">
    <property type="entry name" value="DUF1516"/>
    <property type="match status" value="1"/>
</dbReference>
<organism evidence="6 7">
    <name type="scientific">Pontibacillus chungwhensis BH030062</name>
    <dbReference type="NCBI Taxonomy" id="1385513"/>
    <lineage>
        <taxon>Bacteria</taxon>
        <taxon>Bacillati</taxon>
        <taxon>Bacillota</taxon>
        <taxon>Bacilli</taxon>
        <taxon>Bacillales</taxon>
        <taxon>Bacillaceae</taxon>
        <taxon>Pontibacillus</taxon>
    </lineage>
</organism>
<keyword evidence="4 5" id="KW-0472">Membrane</keyword>
<protein>
    <submittedName>
        <fullName evidence="6">Uncharacterized protein</fullName>
    </submittedName>
</protein>
<evidence type="ECO:0000256" key="1">
    <source>
        <dbReference type="ARBA" id="ARBA00022475"/>
    </source>
</evidence>
<keyword evidence="2 5" id="KW-0812">Transmembrane</keyword>
<keyword evidence="3 5" id="KW-1133">Transmembrane helix</keyword>
<accession>A0A0A2VAP7</accession>
<dbReference type="AlphaFoldDB" id="A0A0A2VAP7"/>
<feature type="transmembrane region" description="Helical" evidence="5">
    <location>
        <begin position="6"/>
        <end position="25"/>
    </location>
</feature>
<dbReference type="RefSeq" id="WP_036785013.1">
    <property type="nucleotide sequence ID" value="NZ_AVBG01000010.1"/>
</dbReference>
<feature type="transmembrane region" description="Helical" evidence="5">
    <location>
        <begin position="67"/>
        <end position="89"/>
    </location>
</feature>
<reference evidence="6 7" key="1">
    <citation type="submission" date="2013-08" db="EMBL/GenBank/DDBJ databases">
        <title>Genome of Pontibacillus chungwhensis.</title>
        <authorList>
            <person name="Wang Q."/>
            <person name="Wang G."/>
        </authorList>
    </citation>
    <scope>NUCLEOTIDE SEQUENCE [LARGE SCALE GENOMIC DNA]</scope>
    <source>
        <strain evidence="6 7">BH030062</strain>
    </source>
</reference>
<dbReference type="STRING" id="1385513.N780_03580"/>
<keyword evidence="7" id="KW-1185">Reference proteome</keyword>
<comment type="caution">
    <text evidence="6">The sequence shown here is derived from an EMBL/GenBank/DDBJ whole genome shotgun (WGS) entry which is preliminary data.</text>
</comment>
<evidence type="ECO:0000313" key="7">
    <source>
        <dbReference type="Proteomes" id="UP000030153"/>
    </source>
</evidence>